<evidence type="ECO:0000313" key="4">
    <source>
        <dbReference type="EMBL" id="MBC5765200.1"/>
    </source>
</evidence>
<organism evidence="4 5">
    <name type="scientific">Ramlibacter albus</name>
    <dbReference type="NCBI Taxonomy" id="2079448"/>
    <lineage>
        <taxon>Bacteria</taxon>
        <taxon>Pseudomonadati</taxon>
        <taxon>Pseudomonadota</taxon>
        <taxon>Betaproteobacteria</taxon>
        <taxon>Burkholderiales</taxon>
        <taxon>Comamonadaceae</taxon>
        <taxon>Ramlibacter</taxon>
    </lineage>
</organism>
<dbReference type="InterPro" id="IPR004045">
    <property type="entry name" value="Glutathione_S-Trfase_N"/>
</dbReference>
<proteinExistence type="predicted"/>
<dbReference type="GO" id="GO:0006749">
    <property type="term" value="P:glutathione metabolic process"/>
    <property type="evidence" value="ECO:0007669"/>
    <property type="project" value="TreeGrafter"/>
</dbReference>
<dbReference type="Proteomes" id="UP000596827">
    <property type="component" value="Unassembled WGS sequence"/>
</dbReference>
<dbReference type="SFLD" id="SFLDG01150">
    <property type="entry name" value="Main.1:_Beta-like"/>
    <property type="match status" value="1"/>
</dbReference>
<name>A0A923S2B6_9BURK</name>
<dbReference type="Gene3D" id="1.20.1050.10">
    <property type="match status" value="1"/>
</dbReference>
<accession>A0A923S2B6</accession>
<comment type="caution">
    <text evidence="4">The sequence shown here is derived from an EMBL/GenBank/DDBJ whole genome shotgun (WGS) entry which is preliminary data.</text>
</comment>
<gene>
    <name evidence="4" type="ORF">H8R02_12105</name>
</gene>
<comment type="subunit">
    <text evidence="1">Homodimer.</text>
</comment>
<dbReference type="Pfam" id="PF00043">
    <property type="entry name" value="GST_C"/>
    <property type="match status" value="1"/>
</dbReference>
<dbReference type="RefSeq" id="WP_187081681.1">
    <property type="nucleotide sequence ID" value="NZ_JACORU010000004.1"/>
</dbReference>
<dbReference type="InterPro" id="IPR004046">
    <property type="entry name" value="GST_C"/>
</dbReference>
<dbReference type="PROSITE" id="PS50405">
    <property type="entry name" value="GST_CTER"/>
    <property type="match status" value="1"/>
</dbReference>
<dbReference type="Gene3D" id="3.40.30.10">
    <property type="entry name" value="Glutaredoxin"/>
    <property type="match status" value="1"/>
</dbReference>
<dbReference type="SFLD" id="SFLDS00019">
    <property type="entry name" value="Glutathione_Transferase_(cytos"/>
    <property type="match status" value="1"/>
</dbReference>
<dbReference type="InterPro" id="IPR010987">
    <property type="entry name" value="Glutathione-S-Trfase_C-like"/>
</dbReference>
<dbReference type="Pfam" id="PF13409">
    <property type="entry name" value="GST_N_2"/>
    <property type="match status" value="1"/>
</dbReference>
<dbReference type="EMBL" id="JACORU010000004">
    <property type="protein sequence ID" value="MBC5765200.1"/>
    <property type="molecule type" value="Genomic_DNA"/>
</dbReference>
<evidence type="ECO:0000256" key="1">
    <source>
        <dbReference type="ARBA" id="ARBA00011738"/>
    </source>
</evidence>
<dbReference type="SUPFAM" id="SSF52833">
    <property type="entry name" value="Thioredoxin-like"/>
    <property type="match status" value="1"/>
</dbReference>
<evidence type="ECO:0000259" key="2">
    <source>
        <dbReference type="PROSITE" id="PS50404"/>
    </source>
</evidence>
<evidence type="ECO:0000313" key="5">
    <source>
        <dbReference type="Proteomes" id="UP000596827"/>
    </source>
</evidence>
<sequence>MKLYYHPASTTCRPIMLLAAEAGIPLEMQLVDLFTGEQYKPHYEAVNPNHLVPVLQDGDFRLTESSAICKYLAEKSGSPLYPSGLQERARINEVMDWVNTQLNRDLCYGFVYPQIFGFHKRRSEEAQQAQLEWGKERAQGWLKVLDQHHLKAGNNYVCGDKISLADYFAAPFVHVAQLTGTDFAAYPNVQAWLGRMKALPSWGKVFETIEGYGATLKGQPMVTV</sequence>
<reference evidence="4" key="1">
    <citation type="submission" date="2020-08" db="EMBL/GenBank/DDBJ databases">
        <title>Ramlibacter sp. GTP1 16S ribosomal RNA gene genome sequencing and assembly.</title>
        <authorList>
            <person name="Kang M."/>
        </authorList>
    </citation>
    <scope>NUCLEOTIDE SEQUENCE</scope>
    <source>
        <strain evidence="4">GTP1</strain>
    </source>
</reference>
<dbReference type="PROSITE" id="PS50404">
    <property type="entry name" value="GST_NTER"/>
    <property type="match status" value="1"/>
</dbReference>
<dbReference type="AlphaFoldDB" id="A0A923S2B6"/>
<feature type="domain" description="GST C-terminal" evidence="3">
    <location>
        <begin position="84"/>
        <end position="224"/>
    </location>
</feature>
<dbReference type="InterPro" id="IPR036249">
    <property type="entry name" value="Thioredoxin-like_sf"/>
</dbReference>
<dbReference type="SFLD" id="SFLDG00358">
    <property type="entry name" value="Main_(cytGST)"/>
    <property type="match status" value="1"/>
</dbReference>
<feature type="domain" description="GST N-terminal" evidence="2">
    <location>
        <begin position="1"/>
        <end position="80"/>
    </location>
</feature>
<dbReference type="InterPro" id="IPR036282">
    <property type="entry name" value="Glutathione-S-Trfase_C_sf"/>
</dbReference>
<dbReference type="InterPro" id="IPR040079">
    <property type="entry name" value="Glutathione_S-Trfase"/>
</dbReference>
<evidence type="ECO:0000259" key="3">
    <source>
        <dbReference type="PROSITE" id="PS50405"/>
    </source>
</evidence>
<protein>
    <submittedName>
        <fullName evidence="4">Glutathione S-transferase family protein</fullName>
    </submittedName>
</protein>
<dbReference type="PANTHER" id="PTHR43969:SF9">
    <property type="entry name" value="GLUTATHIONE S TRANSFERASE D10, ISOFORM A-RELATED"/>
    <property type="match status" value="1"/>
</dbReference>
<dbReference type="PANTHER" id="PTHR43969">
    <property type="entry name" value="GLUTATHIONE S TRANSFERASE D10, ISOFORM A-RELATED"/>
    <property type="match status" value="1"/>
</dbReference>
<dbReference type="GO" id="GO:0004364">
    <property type="term" value="F:glutathione transferase activity"/>
    <property type="evidence" value="ECO:0007669"/>
    <property type="project" value="TreeGrafter"/>
</dbReference>
<dbReference type="SUPFAM" id="SSF47616">
    <property type="entry name" value="GST C-terminal domain-like"/>
    <property type="match status" value="1"/>
</dbReference>
<keyword evidence="5" id="KW-1185">Reference proteome</keyword>